<dbReference type="OrthoDB" id="9792185at2"/>
<evidence type="ECO:0000259" key="8">
    <source>
        <dbReference type="PROSITE" id="PS51384"/>
    </source>
</evidence>
<dbReference type="GO" id="GO:0051537">
    <property type="term" value="F:2 iron, 2 sulfur cluster binding"/>
    <property type="evidence" value="ECO:0007669"/>
    <property type="project" value="UniProtKB-KW"/>
</dbReference>
<dbReference type="InterPro" id="IPR050415">
    <property type="entry name" value="MRET"/>
</dbReference>
<dbReference type="InterPro" id="IPR036010">
    <property type="entry name" value="2Fe-2S_ferredoxin-like_sf"/>
</dbReference>
<dbReference type="Gene3D" id="3.40.50.80">
    <property type="entry name" value="Nucleotide-binding domain of ferredoxin-NADP reductase (FNR) module"/>
    <property type="match status" value="1"/>
</dbReference>
<evidence type="ECO:0000313" key="10">
    <source>
        <dbReference type="Proteomes" id="UP000295096"/>
    </source>
</evidence>
<dbReference type="PANTHER" id="PTHR47354">
    <property type="entry name" value="NADH OXIDOREDUCTASE HCR"/>
    <property type="match status" value="1"/>
</dbReference>
<dbReference type="Pfam" id="PF00111">
    <property type="entry name" value="Fer2"/>
    <property type="match status" value="1"/>
</dbReference>
<dbReference type="AlphaFoldDB" id="A0A4R5QBM8"/>
<evidence type="ECO:0000259" key="7">
    <source>
        <dbReference type="PROSITE" id="PS51085"/>
    </source>
</evidence>
<comment type="caution">
    <text evidence="9">The sequence shown here is derived from an EMBL/GenBank/DDBJ whole genome shotgun (WGS) entry which is preliminary data.</text>
</comment>
<proteinExistence type="predicted"/>
<dbReference type="SUPFAM" id="SSF54292">
    <property type="entry name" value="2Fe-2S ferredoxin-like"/>
    <property type="match status" value="1"/>
</dbReference>
<dbReference type="PROSITE" id="PS51085">
    <property type="entry name" value="2FE2S_FER_2"/>
    <property type="match status" value="1"/>
</dbReference>
<keyword evidence="3" id="KW-0479">Metal-binding</keyword>
<protein>
    <submittedName>
        <fullName evidence="9">Oxidoreductase</fullName>
    </submittedName>
</protein>
<keyword evidence="10" id="KW-1185">Reference proteome</keyword>
<evidence type="ECO:0000256" key="6">
    <source>
        <dbReference type="ARBA" id="ARBA00023014"/>
    </source>
</evidence>
<evidence type="ECO:0000256" key="1">
    <source>
        <dbReference type="ARBA" id="ARBA00022630"/>
    </source>
</evidence>
<dbReference type="SUPFAM" id="SSF63380">
    <property type="entry name" value="Riboflavin synthase domain-like"/>
    <property type="match status" value="1"/>
</dbReference>
<dbReference type="InterPro" id="IPR001041">
    <property type="entry name" value="2Fe-2S_ferredoxin-type"/>
</dbReference>
<keyword evidence="6" id="KW-0411">Iron-sulfur</keyword>
<feature type="domain" description="FAD-binding FR-type" evidence="8">
    <location>
        <begin position="1"/>
        <end position="104"/>
    </location>
</feature>
<gene>
    <name evidence="9" type="ORF">E2C06_23265</name>
</gene>
<dbReference type="CDD" id="cd06185">
    <property type="entry name" value="PDR_like"/>
    <property type="match status" value="1"/>
</dbReference>
<organism evidence="9 10">
    <name type="scientific">Dankookia rubra</name>
    <dbReference type="NCBI Taxonomy" id="1442381"/>
    <lineage>
        <taxon>Bacteria</taxon>
        <taxon>Pseudomonadati</taxon>
        <taxon>Pseudomonadota</taxon>
        <taxon>Alphaproteobacteria</taxon>
        <taxon>Acetobacterales</taxon>
        <taxon>Roseomonadaceae</taxon>
        <taxon>Dankookia</taxon>
    </lineage>
</organism>
<evidence type="ECO:0000256" key="4">
    <source>
        <dbReference type="ARBA" id="ARBA00023002"/>
    </source>
</evidence>
<dbReference type="PROSITE" id="PS00197">
    <property type="entry name" value="2FE2S_FER_1"/>
    <property type="match status" value="1"/>
</dbReference>
<dbReference type="GO" id="GO:0016491">
    <property type="term" value="F:oxidoreductase activity"/>
    <property type="evidence" value="ECO:0007669"/>
    <property type="project" value="UniProtKB-KW"/>
</dbReference>
<dbReference type="InterPro" id="IPR017938">
    <property type="entry name" value="Riboflavin_synthase-like_b-brl"/>
</dbReference>
<feature type="domain" description="2Fe-2S ferredoxin-type" evidence="7">
    <location>
        <begin position="224"/>
        <end position="311"/>
    </location>
</feature>
<evidence type="ECO:0000256" key="2">
    <source>
        <dbReference type="ARBA" id="ARBA00022714"/>
    </source>
</evidence>
<dbReference type="EMBL" id="SMSJ01000042">
    <property type="protein sequence ID" value="TDH60246.1"/>
    <property type="molecule type" value="Genomic_DNA"/>
</dbReference>
<dbReference type="Gene3D" id="3.10.20.30">
    <property type="match status" value="1"/>
</dbReference>
<dbReference type="InterPro" id="IPR006058">
    <property type="entry name" value="2Fe2S_fd_BS"/>
</dbReference>
<evidence type="ECO:0000256" key="3">
    <source>
        <dbReference type="ARBA" id="ARBA00022723"/>
    </source>
</evidence>
<dbReference type="Gene3D" id="2.40.30.10">
    <property type="entry name" value="Translation factors"/>
    <property type="match status" value="1"/>
</dbReference>
<dbReference type="SUPFAM" id="SSF52343">
    <property type="entry name" value="Ferredoxin reductase-like, C-terminal NADP-linked domain"/>
    <property type="match status" value="1"/>
</dbReference>
<reference evidence="9 10" key="1">
    <citation type="journal article" date="2016" name="J. Microbiol.">
        <title>Dankookia rubra gen. nov., sp. nov., an alphaproteobacterium isolated from sediment of a shallow stream.</title>
        <authorList>
            <person name="Kim W.H."/>
            <person name="Kim D.H."/>
            <person name="Kang K."/>
            <person name="Ahn T.Y."/>
        </authorList>
    </citation>
    <scope>NUCLEOTIDE SEQUENCE [LARGE SCALE GENOMIC DNA]</scope>
    <source>
        <strain evidence="9 10">JCM30602</strain>
    </source>
</reference>
<evidence type="ECO:0000256" key="5">
    <source>
        <dbReference type="ARBA" id="ARBA00023004"/>
    </source>
</evidence>
<dbReference type="InterPro" id="IPR017927">
    <property type="entry name" value="FAD-bd_FR_type"/>
</dbReference>
<keyword evidence="2" id="KW-0001">2Fe-2S</keyword>
<keyword evidence="4" id="KW-0560">Oxidoreductase</keyword>
<dbReference type="PRINTS" id="PR00409">
    <property type="entry name" value="PHDIOXRDTASE"/>
</dbReference>
<accession>A0A4R5QBM8</accession>
<dbReference type="GO" id="GO:0046872">
    <property type="term" value="F:metal ion binding"/>
    <property type="evidence" value="ECO:0007669"/>
    <property type="project" value="UniProtKB-KW"/>
</dbReference>
<sequence length="311" mass="32724">MARHIALVVEQALEDGPLTRRLVLRDPDGWPLPRWKPGAHLDLMVPGIGPRAYSLCGDPAATDRWEVAVKREAASRGGSAWVHEALRPGDAVAATMPRCTFPIAAGANRHVMVAGGIGVTPFLAMARALERQGADWALHLLCRGAPPCGDVVAALGPRAQVHDTARAPRPAWSTLLGTPAPGLHAYCCGPEAMLDGFAAATTHWPKGSVTMEHFVPPPLPAAESAVSYTLRRAATGEEAVVEAGGSMLAVLRGLGAKVNASCEGGICGACEVRWVEGTPIHRDRVLSPERRKTHLMACVAQCASSHLVVEG</sequence>
<keyword evidence="1" id="KW-0285">Flavoprotein</keyword>
<dbReference type="PROSITE" id="PS51384">
    <property type="entry name" value="FAD_FR"/>
    <property type="match status" value="1"/>
</dbReference>
<dbReference type="CDD" id="cd00207">
    <property type="entry name" value="fer2"/>
    <property type="match status" value="1"/>
</dbReference>
<dbReference type="Proteomes" id="UP000295096">
    <property type="component" value="Unassembled WGS sequence"/>
</dbReference>
<name>A0A4R5QBM8_9PROT</name>
<evidence type="ECO:0000313" key="9">
    <source>
        <dbReference type="EMBL" id="TDH60246.1"/>
    </source>
</evidence>
<dbReference type="RefSeq" id="WP_133290989.1">
    <property type="nucleotide sequence ID" value="NZ_SMSJ01000042.1"/>
</dbReference>
<dbReference type="PANTHER" id="PTHR47354:SF1">
    <property type="entry name" value="CARNITINE MONOOXYGENASE REDUCTASE SUBUNIT"/>
    <property type="match status" value="1"/>
</dbReference>
<dbReference type="InterPro" id="IPR012675">
    <property type="entry name" value="Beta-grasp_dom_sf"/>
</dbReference>
<keyword evidence="5" id="KW-0408">Iron</keyword>
<dbReference type="InterPro" id="IPR039261">
    <property type="entry name" value="FNR_nucleotide-bd"/>
</dbReference>